<dbReference type="InterPro" id="IPR013517">
    <property type="entry name" value="FG-GAP"/>
</dbReference>
<dbReference type="AlphaFoldDB" id="A0A3B0CCJ0"/>
<dbReference type="PANTHER" id="PTHR44103:SF1">
    <property type="entry name" value="PROPROTEIN CONVERTASE P"/>
    <property type="match status" value="1"/>
</dbReference>
<name>A0A3B0CCJ0_9FLAO</name>
<dbReference type="OrthoDB" id="9816120at2"/>
<sequence length="404" mass="45542">MDVIKDILQSCKRFFVFQISLALPFLYLSGFSSLAQDHTSDEFIRKPLKFEKQKIASESFESVGVFDVNNDKIPDLVSGSYWYEGPTYLDRHFIGDFKRYGEYYDDFSTLPLDVNGDGHMDYITGGWFGKRLVWMENPGNEGEWTEHLIAEAGNIEAPRSWDIDGDGIPEIVPNTPNDPLIIYRLITDSEGRGTGKFTPYKVMGEHGHGLGFGDVNHDGRGDFIVSKGWVESPKNPFEGDWIFHPDFELGTASVPILVVDVNEDGHNDLIVGQGHGYGLHWYEQKQESGELPKWVKHPIDPNNSQFHTMVWTDLDGDAENELISGKRYRAHNGKDPGGNDPYGIYYYTFNGESFSKHIIDYGVFGEGKGTGIHFWVTDLSGNGNKDIIVAGKDGLFIFYNKGHE</sequence>
<comment type="caution">
    <text evidence="2">The sequence shown here is derived from an EMBL/GenBank/DDBJ whole genome shotgun (WGS) entry which is preliminary data.</text>
</comment>
<dbReference type="SUPFAM" id="SSF69318">
    <property type="entry name" value="Integrin alpha N-terminal domain"/>
    <property type="match status" value="1"/>
</dbReference>
<organism evidence="2 3">
    <name type="scientific">Ulvibacterium marinum</name>
    <dbReference type="NCBI Taxonomy" id="2419782"/>
    <lineage>
        <taxon>Bacteria</taxon>
        <taxon>Pseudomonadati</taxon>
        <taxon>Bacteroidota</taxon>
        <taxon>Flavobacteriia</taxon>
        <taxon>Flavobacteriales</taxon>
        <taxon>Flavobacteriaceae</taxon>
        <taxon>Ulvibacterium</taxon>
    </lineage>
</organism>
<dbReference type="Gene3D" id="2.130.10.130">
    <property type="entry name" value="Integrin alpha, N-terminal"/>
    <property type="match status" value="2"/>
</dbReference>
<dbReference type="PANTHER" id="PTHR44103">
    <property type="entry name" value="PROPROTEIN CONVERTASE P"/>
    <property type="match status" value="1"/>
</dbReference>
<keyword evidence="1" id="KW-0732">Signal</keyword>
<gene>
    <name evidence="2" type="ORF">D7Z94_00100</name>
</gene>
<dbReference type="Proteomes" id="UP000276603">
    <property type="component" value="Unassembled WGS sequence"/>
</dbReference>
<dbReference type="Pfam" id="PF13517">
    <property type="entry name" value="FG-GAP_3"/>
    <property type="match status" value="1"/>
</dbReference>
<dbReference type="InterPro" id="IPR028994">
    <property type="entry name" value="Integrin_alpha_N"/>
</dbReference>
<dbReference type="EMBL" id="RBCJ01000001">
    <property type="protein sequence ID" value="RKN82301.1"/>
    <property type="molecule type" value="Genomic_DNA"/>
</dbReference>
<accession>A0A3B0CCJ0</accession>
<keyword evidence="3" id="KW-1185">Reference proteome</keyword>
<evidence type="ECO:0000313" key="3">
    <source>
        <dbReference type="Proteomes" id="UP000276603"/>
    </source>
</evidence>
<dbReference type="RefSeq" id="WP_120709491.1">
    <property type="nucleotide sequence ID" value="NZ_RBCJ01000001.1"/>
</dbReference>
<proteinExistence type="predicted"/>
<evidence type="ECO:0000256" key="1">
    <source>
        <dbReference type="ARBA" id="ARBA00022729"/>
    </source>
</evidence>
<evidence type="ECO:0000313" key="2">
    <source>
        <dbReference type="EMBL" id="RKN82301.1"/>
    </source>
</evidence>
<protein>
    <submittedName>
        <fullName evidence="2">VCBS repeat-containing protein</fullName>
    </submittedName>
</protein>
<reference evidence="2 3" key="1">
    <citation type="submission" date="2018-10" db="EMBL/GenBank/DDBJ databases">
        <title>Ulvibacterium marinum gen. nov., sp. nov., a novel marine bacterium of the family Flavobacteriaceae, isolated from a culture of the green alga Ulva prolifera.</title>
        <authorList>
            <person name="Zhang Z."/>
        </authorList>
    </citation>
    <scope>NUCLEOTIDE SEQUENCE [LARGE SCALE GENOMIC DNA]</scope>
    <source>
        <strain evidence="2 3">CCMM003</strain>
    </source>
</reference>